<dbReference type="Proteomes" id="UP001230289">
    <property type="component" value="Unassembled WGS sequence"/>
</dbReference>
<dbReference type="InterPro" id="IPR024072">
    <property type="entry name" value="DHFR-like_dom_sf"/>
</dbReference>
<dbReference type="SUPFAM" id="SSF53597">
    <property type="entry name" value="Dihydrofolate reductase-like"/>
    <property type="match status" value="1"/>
</dbReference>
<evidence type="ECO:0000256" key="2">
    <source>
        <dbReference type="ARBA" id="ARBA00022857"/>
    </source>
</evidence>
<organism evidence="5 6">
    <name type="scientific">Microbacterium capsulatum</name>
    <dbReference type="NCBI Taxonomy" id="3041921"/>
    <lineage>
        <taxon>Bacteria</taxon>
        <taxon>Bacillati</taxon>
        <taxon>Actinomycetota</taxon>
        <taxon>Actinomycetes</taxon>
        <taxon>Micrococcales</taxon>
        <taxon>Microbacteriaceae</taxon>
        <taxon>Microbacterium</taxon>
    </lineage>
</organism>
<keyword evidence="6" id="KW-1185">Reference proteome</keyword>
<evidence type="ECO:0000259" key="4">
    <source>
        <dbReference type="Pfam" id="PF01872"/>
    </source>
</evidence>
<evidence type="ECO:0000313" key="6">
    <source>
        <dbReference type="Proteomes" id="UP001230289"/>
    </source>
</evidence>
<dbReference type="InterPro" id="IPR050765">
    <property type="entry name" value="Riboflavin_Biosynth_HTPR"/>
</dbReference>
<dbReference type="Pfam" id="PF01872">
    <property type="entry name" value="RibD_C"/>
    <property type="match status" value="1"/>
</dbReference>
<dbReference type="PANTHER" id="PTHR38011">
    <property type="entry name" value="DIHYDROFOLATE REDUCTASE FAMILY PROTEIN (AFU_ORTHOLOGUE AFUA_8G06820)"/>
    <property type="match status" value="1"/>
</dbReference>
<gene>
    <name evidence="5" type="ORF">RBR11_02270</name>
</gene>
<accession>A0ABU0XCC5</accession>
<comment type="pathway">
    <text evidence="1">Cofactor biosynthesis; riboflavin biosynthesis.</text>
</comment>
<protein>
    <submittedName>
        <fullName evidence="5">Dihydrofolate reductase family protein</fullName>
    </submittedName>
</protein>
<name>A0ABU0XCC5_9MICO</name>
<dbReference type="RefSeq" id="WP_308487665.1">
    <property type="nucleotide sequence ID" value="NZ_JAVFCB010000001.1"/>
</dbReference>
<proteinExistence type="predicted"/>
<dbReference type="EMBL" id="JAVFCB010000001">
    <property type="protein sequence ID" value="MDQ4212736.1"/>
    <property type="molecule type" value="Genomic_DNA"/>
</dbReference>
<dbReference type="PANTHER" id="PTHR38011:SF7">
    <property type="entry name" value="2,5-DIAMINO-6-RIBOSYLAMINO-4(3H)-PYRIMIDINONE 5'-PHOSPHATE REDUCTASE"/>
    <property type="match status" value="1"/>
</dbReference>
<evidence type="ECO:0000313" key="5">
    <source>
        <dbReference type="EMBL" id="MDQ4212736.1"/>
    </source>
</evidence>
<dbReference type="Gene3D" id="3.40.430.10">
    <property type="entry name" value="Dihydrofolate Reductase, subunit A"/>
    <property type="match status" value="1"/>
</dbReference>
<keyword evidence="3" id="KW-0560">Oxidoreductase</keyword>
<dbReference type="InterPro" id="IPR002734">
    <property type="entry name" value="RibDG_C"/>
</dbReference>
<reference evidence="5 6" key="1">
    <citation type="submission" date="2023-08" db="EMBL/GenBank/DDBJ databases">
        <title>Microbacterium sp. nov., isolated from a waste landfill.</title>
        <authorList>
            <person name="Wen W."/>
        </authorList>
    </citation>
    <scope>NUCLEOTIDE SEQUENCE [LARGE SCALE GENOMIC DNA]</scope>
    <source>
        <strain evidence="5 6">ASV81</strain>
    </source>
</reference>
<evidence type="ECO:0000256" key="3">
    <source>
        <dbReference type="ARBA" id="ARBA00023002"/>
    </source>
</evidence>
<comment type="caution">
    <text evidence="5">The sequence shown here is derived from an EMBL/GenBank/DDBJ whole genome shotgun (WGS) entry which is preliminary data.</text>
</comment>
<evidence type="ECO:0000256" key="1">
    <source>
        <dbReference type="ARBA" id="ARBA00005104"/>
    </source>
</evidence>
<keyword evidence="2" id="KW-0521">NADP</keyword>
<feature type="domain" description="Bacterial bifunctional deaminase-reductase C-terminal" evidence="4">
    <location>
        <begin position="5"/>
        <end position="219"/>
    </location>
</feature>
<sequence>MNERPYVTLSCAMSIDGYLDGSAPRRLAMSNAADFDRVDEVRSRSDAIMVGASTVRRDNPRLLVRDAVRRARRLSYGRPESPTKVTVTASGDLSPDAAFFTAGDSPRLVYCPSEGVRGLRARLGERATVVGLGEHVTMAALLQDLGERRGVRRLMVEGGGRVLTQFLEADLVDELQLVIAPFFVGEPRAPRAVGAGRFPWTASRRARLAGTQQIGDVVLLRYALSDRCDSPADHCDVLDSGAAAVTADRS</sequence>